<feature type="transmembrane region" description="Helical" evidence="7">
    <location>
        <begin position="70"/>
        <end position="92"/>
    </location>
</feature>
<dbReference type="eggNOG" id="COG0600">
    <property type="taxonomic scope" value="Bacteria"/>
</dbReference>
<dbReference type="OrthoDB" id="9796361at2"/>
<proteinExistence type="inferred from homology"/>
<dbReference type="InterPro" id="IPR000515">
    <property type="entry name" value="MetI-like"/>
</dbReference>
<dbReference type="CDD" id="cd06261">
    <property type="entry name" value="TM_PBP2"/>
    <property type="match status" value="1"/>
</dbReference>
<dbReference type="KEGG" id="cgy:CGLY_07600"/>
<protein>
    <submittedName>
        <fullName evidence="9">ABC transporter, membrane subunit</fullName>
    </submittedName>
</protein>
<dbReference type="RefSeq" id="WP_052539874.1">
    <property type="nucleotide sequence ID" value="NZ_CP006842.1"/>
</dbReference>
<dbReference type="Pfam" id="PF00528">
    <property type="entry name" value="BPD_transp_1"/>
    <property type="match status" value="1"/>
</dbReference>
<comment type="similarity">
    <text evidence="7">Belongs to the binding-protein-dependent transport system permease family.</text>
</comment>
<dbReference type="HOGENOM" id="CLU_046113_1_1_11"/>
<keyword evidence="2 7" id="KW-0813">Transport</keyword>
<evidence type="ECO:0000256" key="2">
    <source>
        <dbReference type="ARBA" id="ARBA00022448"/>
    </source>
</evidence>
<dbReference type="PANTHER" id="PTHR30151">
    <property type="entry name" value="ALKANE SULFONATE ABC TRANSPORTER-RELATED, MEMBRANE SUBUNIT"/>
    <property type="match status" value="1"/>
</dbReference>
<dbReference type="EMBL" id="CP006842">
    <property type="protein sequence ID" value="AHW63965.1"/>
    <property type="molecule type" value="Genomic_DNA"/>
</dbReference>
<keyword evidence="5 7" id="KW-1133">Transmembrane helix</keyword>
<evidence type="ECO:0000313" key="10">
    <source>
        <dbReference type="Proteomes" id="UP000023703"/>
    </source>
</evidence>
<keyword evidence="10" id="KW-1185">Reference proteome</keyword>
<name>X5E952_9CORY</name>
<dbReference type="PROSITE" id="PS50928">
    <property type="entry name" value="ABC_TM1"/>
    <property type="match status" value="1"/>
</dbReference>
<keyword evidence="6 7" id="KW-0472">Membrane</keyword>
<evidence type="ECO:0000256" key="6">
    <source>
        <dbReference type="ARBA" id="ARBA00023136"/>
    </source>
</evidence>
<dbReference type="SUPFAM" id="SSF161098">
    <property type="entry name" value="MetI-like"/>
    <property type="match status" value="1"/>
</dbReference>
<keyword evidence="3" id="KW-1003">Cell membrane</keyword>
<evidence type="ECO:0000313" key="9">
    <source>
        <dbReference type="EMBL" id="AHW63965.1"/>
    </source>
</evidence>
<feature type="transmembrane region" description="Helical" evidence="7">
    <location>
        <begin position="12"/>
        <end position="35"/>
    </location>
</feature>
<evidence type="ECO:0000259" key="8">
    <source>
        <dbReference type="PROSITE" id="PS50928"/>
    </source>
</evidence>
<feature type="domain" description="ABC transmembrane type-1" evidence="8">
    <location>
        <begin position="63"/>
        <end position="247"/>
    </location>
</feature>
<dbReference type="AlphaFoldDB" id="X5E952"/>
<dbReference type="Proteomes" id="UP000023703">
    <property type="component" value="Chromosome"/>
</dbReference>
<dbReference type="InterPro" id="IPR035906">
    <property type="entry name" value="MetI-like_sf"/>
</dbReference>
<accession>X5E952</accession>
<sequence>MSRARRDQLATVGWLVTSLVLMVAVWQVVATVVIADEQMFPGPVTVLAAARTMLANGYIAANVWPSLTRVLVGFILGAVGGVVLGIATGRVLLLRRLLGPVLILLRPVPAIALVPVAIVWFGIGEESKYAVIAYAVGLTVWLNTHAGAEAVPETYLRAARSLGVSRPRQFLSVVVPAASPFIVTGLRLGASVAFISLIAAELTGASSGIGFQLQESRQYLATDAMFVSLITLGVLGAAVDLAISTAGHRLLRWEKS</sequence>
<dbReference type="PANTHER" id="PTHR30151:SF0">
    <property type="entry name" value="ABC TRANSPORTER PERMEASE PROTEIN MJ0413-RELATED"/>
    <property type="match status" value="1"/>
</dbReference>
<evidence type="ECO:0000256" key="4">
    <source>
        <dbReference type="ARBA" id="ARBA00022692"/>
    </source>
</evidence>
<reference evidence="9 10" key="1">
    <citation type="journal article" date="2015" name="Int. J. Syst. Evol. Microbiol.">
        <title>Revisiting Corynebacterium glyciniphilum (ex Kubota et al., 1972) sp. nov., nom. rev., isolated from putrefied banana.</title>
        <authorList>
            <person name="Al-Dilaimi A."/>
            <person name="Bednarz H."/>
            <person name="Lomker A."/>
            <person name="Niehaus K."/>
            <person name="Kalinowski J."/>
            <person name="Ruckert C."/>
        </authorList>
    </citation>
    <scope>NUCLEOTIDE SEQUENCE [LARGE SCALE GENOMIC DNA]</scope>
    <source>
        <strain evidence="9">AJ 3170</strain>
    </source>
</reference>
<dbReference type="STRING" id="1404245.CGLY_07600"/>
<dbReference type="GO" id="GO:0055085">
    <property type="term" value="P:transmembrane transport"/>
    <property type="evidence" value="ECO:0007669"/>
    <property type="project" value="InterPro"/>
</dbReference>
<comment type="subcellular location">
    <subcellularLocation>
        <location evidence="1 7">Cell membrane</location>
        <topology evidence="1 7">Multi-pass membrane protein</topology>
    </subcellularLocation>
</comment>
<organism evidence="9 10">
    <name type="scientific">Corynebacterium glyciniphilum AJ 3170</name>
    <dbReference type="NCBI Taxonomy" id="1404245"/>
    <lineage>
        <taxon>Bacteria</taxon>
        <taxon>Bacillati</taxon>
        <taxon>Actinomycetota</taxon>
        <taxon>Actinomycetes</taxon>
        <taxon>Mycobacteriales</taxon>
        <taxon>Corynebacteriaceae</taxon>
        <taxon>Corynebacterium</taxon>
    </lineage>
</organism>
<feature type="transmembrane region" description="Helical" evidence="7">
    <location>
        <begin position="104"/>
        <end position="123"/>
    </location>
</feature>
<feature type="transmembrane region" description="Helical" evidence="7">
    <location>
        <begin position="219"/>
        <end position="243"/>
    </location>
</feature>
<evidence type="ECO:0000256" key="5">
    <source>
        <dbReference type="ARBA" id="ARBA00022989"/>
    </source>
</evidence>
<gene>
    <name evidence="9" type="ORF">CGLY_07600</name>
</gene>
<evidence type="ECO:0000256" key="1">
    <source>
        <dbReference type="ARBA" id="ARBA00004651"/>
    </source>
</evidence>
<evidence type="ECO:0000256" key="3">
    <source>
        <dbReference type="ARBA" id="ARBA00022475"/>
    </source>
</evidence>
<dbReference type="Gene3D" id="1.10.3720.10">
    <property type="entry name" value="MetI-like"/>
    <property type="match status" value="1"/>
</dbReference>
<dbReference type="GO" id="GO:0005886">
    <property type="term" value="C:plasma membrane"/>
    <property type="evidence" value="ECO:0007669"/>
    <property type="project" value="UniProtKB-SubCell"/>
</dbReference>
<evidence type="ECO:0000256" key="7">
    <source>
        <dbReference type="RuleBase" id="RU363032"/>
    </source>
</evidence>
<keyword evidence="4 7" id="KW-0812">Transmembrane</keyword>